<evidence type="ECO:0000256" key="7">
    <source>
        <dbReference type="ARBA" id="ARBA00022737"/>
    </source>
</evidence>
<evidence type="ECO:0000256" key="2">
    <source>
        <dbReference type="ARBA" id="ARBA00008834"/>
    </source>
</evidence>
<evidence type="ECO:0000256" key="5">
    <source>
        <dbReference type="ARBA" id="ARBA00022525"/>
    </source>
</evidence>
<reference evidence="15" key="1">
    <citation type="submission" date="2016-06" db="EMBL/GenBank/DDBJ databases">
        <title>Parallel loss of symbiosis genes in relatives of nitrogen-fixing non-legume Parasponia.</title>
        <authorList>
            <person name="Van Velzen R."/>
            <person name="Holmer R."/>
            <person name="Bu F."/>
            <person name="Rutten L."/>
            <person name="Van Zeijl A."/>
            <person name="Liu W."/>
            <person name="Santuari L."/>
            <person name="Cao Q."/>
            <person name="Sharma T."/>
            <person name="Shen D."/>
            <person name="Roswanjaya Y."/>
            <person name="Wardhani T."/>
            <person name="Kalhor M.S."/>
            <person name="Jansen J."/>
            <person name="Van den Hoogen J."/>
            <person name="Gungor B."/>
            <person name="Hartog M."/>
            <person name="Hontelez J."/>
            <person name="Verver J."/>
            <person name="Yang W.-C."/>
            <person name="Schijlen E."/>
            <person name="Repin R."/>
            <person name="Schilthuizen M."/>
            <person name="Schranz E."/>
            <person name="Heidstra R."/>
            <person name="Miyata K."/>
            <person name="Fedorova E."/>
            <person name="Kohlen W."/>
            <person name="Bisseling T."/>
            <person name="Smit S."/>
            <person name="Geurts R."/>
        </authorList>
    </citation>
    <scope>NUCLEOTIDE SEQUENCE [LARGE SCALE GENOMIC DNA]</scope>
    <source>
        <strain evidence="15">cv. WU1-14</strain>
    </source>
</reference>
<dbReference type="SUPFAM" id="SSF51126">
    <property type="entry name" value="Pectin lyase-like"/>
    <property type="match status" value="1"/>
</dbReference>
<keyword evidence="6" id="KW-0732">Signal</keyword>
<dbReference type="OrthoDB" id="187139at2759"/>
<dbReference type="STRING" id="3476.A0A2P5BQB9"/>
<feature type="active site" evidence="12">
    <location>
        <position position="275"/>
    </location>
</feature>
<dbReference type="GO" id="GO:0071555">
    <property type="term" value="P:cell wall organization"/>
    <property type="evidence" value="ECO:0007669"/>
    <property type="project" value="UniProtKB-KW"/>
</dbReference>
<keyword evidence="4" id="KW-0134">Cell wall</keyword>
<dbReference type="AlphaFoldDB" id="A0A2P5BQB9"/>
<evidence type="ECO:0000256" key="9">
    <source>
        <dbReference type="ARBA" id="ARBA00023295"/>
    </source>
</evidence>
<dbReference type="PROSITE" id="PS00502">
    <property type="entry name" value="POLYGALACTURONASE"/>
    <property type="match status" value="1"/>
</dbReference>
<dbReference type="FunFam" id="2.160.20.10:FF:000032">
    <property type="entry name" value="Pectin lyase-like superfamily protein"/>
    <property type="match status" value="1"/>
</dbReference>
<keyword evidence="5" id="KW-0964">Secreted</keyword>
<keyword evidence="8 13" id="KW-0378">Hydrolase</keyword>
<dbReference type="InterPro" id="IPR011050">
    <property type="entry name" value="Pectin_lyase_fold/virulence"/>
</dbReference>
<evidence type="ECO:0000256" key="1">
    <source>
        <dbReference type="ARBA" id="ARBA00004191"/>
    </source>
</evidence>
<keyword evidence="10" id="KW-0961">Cell wall biogenesis/degradation</keyword>
<keyword evidence="9 13" id="KW-0326">Glycosidase</keyword>
<comment type="subcellular location">
    <subcellularLocation>
        <location evidence="1">Secreted</location>
        <location evidence="1">Cell wall</location>
    </subcellularLocation>
</comment>
<dbReference type="InterPro" id="IPR012334">
    <property type="entry name" value="Pectin_lyas_fold"/>
</dbReference>
<evidence type="ECO:0000256" key="12">
    <source>
        <dbReference type="PROSITE-ProRule" id="PRU10052"/>
    </source>
</evidence>
<proteinExistence type="inferred from homology"/>
<protein>
    <recommendedName>
        <fullName evidence="3">endo-polygalacturonase</fullName>
        <ecNumber evidence="3">3.2.1.15</ecNumber>
    </recommendedName>
</protein>
<gene>
    <name evidence="14" type="ORF">PanWU01x14_219770</name>
</gene>
<evidence type="ECO:0000313" key="14">
    <source>
        <dbReference type="EMBL" id="PON50966.1"/>
    </source>
</evidence>
<comment type="similarity">
    <text evidence="2 13">Belongs to the glycosyl hydrolase 28 family.</text>
</comment>
<name>A0A2P5BQB9_PARAD</name>
<dbReference type="PANTHER" id="PTHR31375">
    <property type="match status" value="1"/>
</dbReference>
<comment type="caution">
    <text evidence="14">The sequence shown here is derived from an EMBL/GenBank/DDBJ whole genome shotgun (WGS) entry which is preliminary data.</text>
</comment>
<dbReference type="Proteomes" id="UP000237105">
    <property type="component" value="Unassembled WGS sequence"/>
</dbReference>
<evidence type="ECO:0000256" key="10">
    <source>
        <dbReference type="ARBA" id="ARBA00023316"/>
    </source>
</evidence>
<sequence length="449" mass="48960">MGCFRFCSFWTSVTVLLTYVVGFWSSQLEFIQGFESLLQLPQSGFPSPRLRSERVFSISDFGAKGNGINDDTKAFKSAWDQACSLPVRTTIVVPAENTYLVHPIYLGGPCRSKVTIRISGTIVAPKNPKAWSDLNPRKWLYIYEVSHLTIEGGGTINGMGQKWWSQSCKINPKKPCRHAPTAITFHKCKNLKIKDLMVVDSQKMHMAFTNCIRVLASRLKLIAPASSPNTDAVHISSSRSIEVKDSIFSTGDDCISIVGNSSRIRISSIACGPGHGISIGSLGKSKSRSHVHDVTVDGAFLSNTENGVRIKTWQGGSGFASKITFQNVLMENVSNPIIIDQYYCDSLQPCQNQTLAVKVENISFMHIKGTSATEEAIKFACSDDSPCEGLYLEDILLLSCTAAGTASSFCWQAYGSSSGSVYPPTCFSPSEGFIKKQGLSDSYSLIQSG</sequence>
<dbReference type="Gene3D" id="2.160.20.10">
    <property type="entry name" value="Single-stranded right-handed beta-helix, Pectin lyase-like"/>
    <property type="match status" value="1"/>
</dbReference>
<dbReference type="GO" id="GO:0004650">
    <property type="term" value="F:polygalacturonase activity"/>
    <property type="evidence" value="ECO:0007669"/>
    <property type="project" value="UniProtKB-EC"/>
</dbReference>
<evidence type="ECO:0000313" key="15">
    <source>
        <dbReference type="Proteomes" id="UP000237105"/>
    </source>
</evidence>
<comment type="catalytic activity">
    <reaction evidence="11">
        <text>(1,4-alpha-D-galacturonosyl)n+m + H2O = (1,4-alpha-D-galacturonosyl)n + (1,4-alpha-D-galacturonosyl)m.</text>
        <dbReference type="EC" id="3.2.1.15"/>
    </reaction>
</comment>
<keyword evidence="15" id="KW-1185">Reference proteome</keyword>
<dbReference type="GO" id="GO:0005975">
    <property type="term" value="P:carbohydrate metabolic process"/>
    <property type="evidence" value="ECO:0007669"/>
    <property type="project" value="InterPro"/>
</dbReference>
<evidence type="ECO:0000256" key="3">
    <source>
        <dbReference type="ARBA" id="ARBA00012736"/>
    </source>
</evidence>
<organism evidence="14 15">
    <name type="scientific">Parasponia andersonii</name>
    <name type="common">Sponia andersonii</name>
    <dbReference type="NCBI Taxonomy" id="3476"/>
    <lineage>
        <taxon>Eukaryota</taxon>
        <taxon>Viridiplantae</taxon>
        <taxon>Streptophyta</taxon>
        <taxon>Embryophyta</taxon>
        <taxon>Tracheophyta</taxon>
        <taxon>Spermatophyta</taxon>
        <taxon>Magnoliopsida</taxon>
        <taxon>eudicotyledons</taxon>
        <taxon>Gunneridae</taxon>
        <taxon>Pentapetalae</taxon>
        <taxon>rosids</taxon>
        <taxon>fabids</taxon>
        <taxon>Rosales</taxon>
        <taxon>Cannabaceae</taxon>
        <taxon>Parasponia</taxon>
    </lineage>
</organism>
<evidence type="ECO:0000256" key="11">
    <source>
        <dbReference type="ARBA" id="ARBA00034074"/>
    </source>
</evidence>
<evidence type="ECO:0000256" key="6">
    <source>
        <dbReference type="ARBA" id="ARBA00022729"/>
    </source>
</evidence>
<keyword evidence="7" id="KW-0677">Repeat</keyword>
<dbReference type="EC" id="3.2.1.15" evidence="3"/>
<evidence type="ECO:0000256" key="4">
    <source>
        <dbReference type="ARBA" id="ARBA00022512"/>
    </source>
</evidence>
<dbReference type="InterPro" id="IPR000743">
    <property type="entry name" value="Glyco_hydro_28"/>
</dbReference>
<dbReference type="EMBL" id="JXTB01000239">
    <property type="protein sequence ID" value="PON50966.1"/>
    <property type="molecule type" value="Genomic_DNA"/>
</dbReference>
<evidence type="ECO:0000256" key="13">
    <source>
        <dbReference type="RuleBase" id="RU361169"/>
    </source>
</evidence>
<accession>A0A2P5BQB9</accession>
<evidence type="ECO:0000256" key="8">
    <source>
        <dbReference type="ARBA" id="ARBA00022801"/>
    </source>
</evidence>
<dbReference type="Pfam" id="PF00295">
    <property type="entry name" value="Glyco_hydro_28"/>
    <property type="match status" value="1"/>
</dbReference>